<gene>
    <name evidence="9" type="primary">pilE_1</name>
    <name evidence="9" type="ORF">NCTC8554_01505</name>
</gene>
<dbReference type="PROSITE" id="PS00409">
    <property type="entry name" value="PROKAR_NTER_METHYL"/>
    <property type="match status" value="1"/>
</dbReference>
<dbReference type="AlphaFoldDB" id="A0A378VS36"/>
<evidence type="ECO:0000313" key="10">
    <source>
        <dbReference type="Proteomes" id="UP000254176"/>
    </source>
</evidence>
<evidence type="ECO:0000256" key="2">
    <source>
        <dbReference type="ARBA" id="ARBA00011156"/>
    </source>
</evidence>
<keyword evidence="4" id="KW-0130">Cell adhesion</keyword>
<organism evidence="9 10">
    <name type="scientific">Neisseria meningitidis</name>
    <dbReference type="NCBI Taxonomy" id="487"/>
    <lineage>
        <taxon>Bacteria</taxon>
        <taxon>Pseudomonadati</taxon>
        <taxon>Pseudomonadota</taxon>
        <taxon>Betaproteobacteria</taxon>
        <taxon>Neisseriales</taxon>
        <taxon>Neisseriaceae</taxon>
        <taxon>Neisseria</taxon>
    </lineage>
</organism>
<dbReference type="SUPFAM" id="SSF54523">
    <property type="entry name" value="Pili subunits"/>
    <property type="match status" value="1"/>
</dbReference>
<dbReference type="Pfam" id="PF00114">
    <property type="entry name" value="Pilin"/>
    <property type="match status" value="1"/>
</dbReference>
<dbReference type="Gene3D" id="3.30.700.10">
    <property type="entry name" value="Glycoprotein, Type 4 Pilin"/>
    <property type="match status" value="1"/>
</dbReference>
<dbReference type="RefSeq" id="WP_115069137.1">
    <property type="nucleotide sequence ID" value="NZ_UGRP01000001.1"/>
</dbReference>
<dbReference type="InterPro" id="IPR012902">
    <property type="entry name" value="N_methyl_site"/>
</dbReference>
<dbReference type="PANTHER" id="PTHR30093">
    <property type="entry name" value="GENERAL SECRETION PATHWAY PROTEIN G"/>
    <property type="match status" value="1"/>
</dbReference>
<dbReference type="GO" id="GO:0007155">
    <property type="term" value="P:cell adhesion"/>
    <property type="evidence" value="ECO:0007669"/>
    <property type="project" value="UniProtKB-KW"/>
</dbReference>
<keyword evidence="8" id="KW-1133">Transmembrane helix</keyword>
<dbReference type="PANTHER" id="PTHR30093:SF34">
    <property type="entry name" value="PREPILIN PEPTIDASE-DEPENDENT PROTEIN D"/>
    <property type="match status" value="1"/>
</dbReference>
<name>A0A378VS36_NEIME</name>
<feature type="region of interest" description="Disordered" evidence="7">
    <location>
        <begin position="140"/>
        <end position="168"/>
    </location>
</feature>
<dbReference type="InterPro" id="IPR045584">
    <property type="entry name" value="Pilin-like"/>
</dbReference>
<reference evidence="9 10" key="1">
    <citation type="submission" date="2018-06" db="EMBL/GenBank/DDBJ databases">
        <authorList>
            <consortium name="Pathogen Informatics"/>
            <person name="Doyle S."/>
        </authorList>
    </citation>
    <scope>NUCLEOTIDE SEQUENCE [LARGE SCALE GENOMIC DNA]</scope>
    <source>
        <strain evidence="9 10">NCTC8554</strain>
    </source>
</reference>
<evidence type="ECO:0000256" key="6">
    <source>
        <dbReference type="RuleBase" id="RU000389"/>
    </source>
</evidence>
<accession>A0A378VS36</accession>
<keyword evidence="8" id="KW-0812">Transmembrane</keyword>
<dbReference type="GO" id="GO:0009289">
    <property type="term" value="C:pilus"/>
    <property type="evidence" value="ECO:0007669"/>
    <property type="project" value="InterPro"/>
</dbReference>
<sequence>MNTLQKGFTLIELMIVIAIVGILAAVALPAYQDYTARAQVSEAILLAEGQKSAVTEYYLNHGTWPSNNSSAGVASSSKIKGKYVKEVEVKNGVVTATMLSSGVNKEIQGRKLSLWAKRQDGSVKWFCGQPVTRTANAKDDEVTADTGTNGKIDTKHLPSTCRDGSGAA</sequence>
<dbReference type="EMBL" id="UGRP01000001">
    <property type="protein sequence ID" value="SUA19782.1"/>
    <property type="molecule type" value="Genomic_DNA"/>
</dbReference>
<proteinExistence type="inferred from homology"/>
<keyword evidence="6" id="KW-0281">Fimbrium</keyword>
<keyword evidence="3" id="KW-0488">Methylation</keyword>
<keyword evidence="8" id="KW-0472">Membrane</keyword>
<feature type="transmembrane region" description="Helical" evidence="8">
    <location>
        <begin position="7"/>
        <end position="31"/>
    </location>
</feature>
<evidence type="ECO:0000256" key="5">
    <source>
        <dbReference type="ARBA" id="ARBA00023157"/>
    </source>
</evidence>
<evidence type="ECO:0000256" key="1">
    <source>
        <dbReference type="ARBA" id="ARBA00005233"/>
    </source>
</evidence>
<evidence type="ECO:0000256" key="7">
    <source>
        <dbReference type="SAM" id="MobiDB-lite"/>
    </source>
</evidence>
<dbReference type="InterPro" id="IPR001082">
    <property type="entry name" value="Pilin"/>
</dbReference>
<evidence type="ECO:0000256" key="8">
    <source>
        <dbReference type="SAM" id="Phobius"/>
    </source>
</evidence>
<evidence type="ECO:0000256" key="4">
    <source>
        <dbReference type="ARBA" id="ARBA00022889"/>
    </source>
</evidence>
<protein>
    <submittedName>
        <fullName evidence="9">Class I pilin PilE</fullName>
    </submittedName>
</protein>
<keyword evidence="5" id="KW-1015">Disulfide bond</keyword>
<evidence type="ECO:0000256" key="3">
    <source>
        <dbReference type="ARBA" id="ARBA00022481"/>
    </source>
</evidence>
<dbReference type="NCBIfam" id="TIGR02532">
    <property type="entry name" value="IV_pilin_GFxxxE"/>
    <property type="match status" value="1"/>
</dbReference>
<dbReference type="Proteomes" id="UP000254176">
    <property type="component" value="Unassembled WGS sequence"/>
</dbReference>
<evidence type="ECO:0000313" key="9">
    <source>
        <dbReference type="EMBL" id="SUA19782.1"/>
    </source>
</evidence>
<comment type="similarity">
    <text evidence="1 6">Belongs to the N-Me-Phe pilin family.</text>
</comment>
<dbReference type="Pfam" id="PF07963">
    <property type="entry name" value="N_methyl"/>
    <property type="match status" value="1"/>
</dbReference>
<comment type="subunit">
    <text evidence="2">The pili are polar flexible filaments of about 5.4 nanometers diameter and 2.5 micrometers average length; they consist of only a single polypeptide chain arranged in a helical configuration of five subunits per turn in the assembled pilus.</text>
</comment>